<dbReference type="EMBL" id="JANBVB010002622">
    <property type="protein sequence ID" value="KAJ2883661.1"/>
    <property type="molecule type" value="Genomic_DNA"/>
</dbReference>
<evidence type="ECO:0000313" key="1">
    <source>
        <dbReference type="EMBL" id="KAJ2883661.1"/>
    </source>
</evidence>
<reference evidence="1" key="1">
    <citation type="submission" date="2022-07" db="EMBL/GenBank/DDBJ databases">
        <title>Phylogenomic reconstructions and comparative analyses of Kickxellomycotina fungi.</title>
        <authorList>
            <person name="Reynolds N.K."/>
            <person name="Stajich J.E."/>
            <person name="Barry K."/>
            <person name="Grigoriev I.V."/>
            <person name="Crous P."/>
            <person name="Smith M.E."/>
        </authorList>
    </citation>
    <scope>NUCLEOTIDE SEQUENCE</scope>
    <source>
        <strain evidence="1">CBS 190363</strain>
    </source>
</reference>
<comment type="caution">
    <text evidence="1">The sequence shown here is derived from an EMBL/GenBank/DDBJ whole genome shotgun (WGS) entry which is preliminary data.</text>
</comment>
<organism evidence="1 2">
    <name type="scientific">Coemansia aciculifera</name>
    <dbReference type="NCBI Taxonomy" id="417176"/>
    <lineage>
        <taxon>Eukaryota</taxon>
        <taxon>Fungi</taxon>
        <taxon>Fungi incertae sedis</taxon>
        <taxon>Zoopagomycota</taxon>
        <taxon>Kickxellomycotina</taxon>
        <taxon>Kickxellomycetes</taxon>
        <taxon>Kickxellales</taxon>
        <taxon>Kickxellaceae</taxon>
        <taxon>Coemansia</taxon>
    </lineage>
</organism>
<proteinExistence type="predicted"/>
<gene>
    <name evidence="1" type="ORF">IWW38_005521</name>
</gene>
<name>A0ACC1LVV9_9FUNG</name>
<accession>A0ACC1LVV9</accession>
<dbReference type="Proteomes" id="UP001139981">
    <property type="component" value="Unassembled WGS sequence"/>
</dbReference>
<protein>
    <submittedName>
        <fullName evidence="1">Uncharacterized protein</fullName>
    </submittedName>
</protein>
<feature type="non-terminal residue" evidence="1">
    <location>
        <position position="444"/>
    </location>
</feature>
<sequence>SEKSRSIESEFADTRQTHNAAAVELDALRKREAAMEAQRNELQAKLVAAESAAAAELGALQQAQRTAQELQARLDENEAMRDEYQQRITTQSQEYEELKDKYDHDAVARVTELEDAHRVAVAERDDLRGAYGELEAQCSNLEKARTRLTAELEDARLANEREGSHALELEQANAEFKAQYDVLTAEVAEAQAKAKELQTQLEAEAASHGVAQEVKARIEAQHKAMQDKLLAEVTAKEAQHTAMQEKLLAEVADLGKRLDAETSEREKAEQARADADAELQKVRLSADSSEKSRQTMLATSSRLVQAEADAEALRRAVDDYKALADRHERKAGAQLETITARDLELAQIGRKLQRVERRLEEVMAQAAYHLDARNRLDSENVELREKLEEAYRQQGEISGLGSAMAQADSTALVRRAEAQAAERVHAAKESRLALTQALHAAQRE</sequence>
<keyword evidence="2" id="KW-1185">Reference proteome</keyword>
<feature type="non-terminal residue" evidence="1">
    <location>
        <position position="1"/>
    </location>
</feature>
<evidence type="ECO:0000313" key="2">
    <source>
        <dbReference type="Proteomes" id="UP001139981"/>
    </source>
</evidence>